<proteinExistence type="predicted"/>
<reference evidence="2" key="1">
    <citation type="journal article" date="2015" name="Nature">
        <title>Complex archaea that bridge the gap between prokaryotes and eukaryotes.</title>
        <authorList>
            <person name="Spang A."/>
            <person name="Saw J.H."/>
            <person name="Jorgensen S.L."/>
            <person name="Zaremba-Niedzwiedzka K."/>
            <person name="Martijn J."/>
            <person name="Lind A.E."/>
            <person name="van Eijk R."/>
            <person name="Schleper C."/>
            <person name="Guy L."/>
            <person name="Ettema T.J."/>
        </authorList>
    </citation>
    <scope>NUCLEOTIDE SEQUENCE</scope>
</reference>
<sequence>MPDWGPILVCCRKCGHVTRRAAVKVGVLFVCPGCDRTVKTHGIAGQQQATALQLGVIERATRRQFTVMIVAAPAFALAVLCATGWALVGGLGVAWLSEGLYVGFMMSWAVLVVTSWV</sequence>
<name>A0A0F9CVQ5_9ZZZZ</name>
<feature type="transmembrane region" description="Helical" evidence="1">
    <location>
        <begin position="99"/>
        <end position="116"/>
    </location>
</feature>
<evidence type="ECO:0000313" key="2">
    <source>
        <dbReference type="EMBL" id="KKL53443.1"/>
    </source>
</evidence>
<keyword evidence="1" id="KW-0812">Transmembrane</keyword>
<dbReference type="EMBL" id="LAZR01031543">
    <property type="protein sequence ID" value="KKL53443.1"/>
    <property type="molecule type" value="Genomic_DNA"/>
</dbReference>
<comment type="caution">
    <text evidence="2">The sequence shown here is derived from an EMBL/GenBank/DDBJ whole genome shotgun (WGS) entry which is preliminary data.</text>
</comment>
<keyword evidence="1" id="KW-0472">Membrane</keyword>
<feature type="non-terminal residue" evidence="2">
    <location>
        <position position="117"/>
    </location>
</feature>
<protein>
    <submittedName>
        <fullName evidence="2">Uncharacterized protein</fullName>
    </submittedName>
</protein>
<feature type="transmembrane region" description="Helical" evidence="1">
    <location>
        <begin position="65"/>
        <end position="87"/>
    </location>
</feature>
<gene>
    <name evidence="2" type="ORF">LCGC14_2275420</name>
</gene>
<accession>A0A0F9CVQ5</accession>
<organism evidence="2">
    <name type="scientific">marine sediment metagenome</name>
    <dbReference type="NCBI Taxonomy" id="412755"/>
    <lineage>
        <taxon>unclassified sequences</taxon>
        <taxon>metagenomes</taxon>
        <taxon>ecological metagenomes</taxon>
    </lineage>
</organism>
<dbReference type="AlphaFoldDB" id="A0A0F9CVQ5"/>
<evidence type="ECO:0000256" key="1">
    <source>
        <dbReference type="SAM" id="Phobius"/>
    </source>
</evidence>
<keyword evidence="1" id="KW-1133">Transmembrane helix</keyword>